<dbReference type="AlphaFoldDB" id="A0A645IGA5"/>
<protein>
    <recommendedName>
        <fullName evidence="3">Holin</fullName>
    </recommendedName>
</protein>
<evidence type="ECO:0000256" key="1">
    <source>
        <dbReference type="SAM" id="Phobius"/>
    </source>
</evidence>
<keyword evidence="1" id="KW-0812">Transmembrane</keyword>
<reference evidence="2" key="1">
    <citation type="submission" date="2019-08" db="EMBL/GenBank/DDBJ databases">
        <authorList>
            <person name="Kucharzyk K."/>
            <person name="Murdoch R.W."/>
            <person name="Higgins S."/>
            <person name="Loffler F."/>
        </authorList>
    </citation>
    <scope>NUCLEOTIDE SEQUENCE</scope>
</reference>
<name>A0A645IGA5_9ZZZZ</name>
<dbReference type="EMBL" id="VSSQ01113516">
    <property type="protein sequence ID" value="MPN49872.1"/>
    <property type="molecule type" value="Genomic_DNA"/>
</dbReference>
<feature type="transmembrane region" description="Helical" evidence="1">
    <location>
        <begin position="38"/>
        <end position="56"/>
    </location>
</feature>
<comment type="caution">
    <text evidence="2">The sequence shown here is derived from an EMBL/GenBank/DDBJ whole genome shotgun (WGS) entry which is preliminary data.</text>
</comment>
<keyword evidence="1" id="KW-1133">Transmembrane helix</keyword>
<dbReference type="InterPro" id="IPR010026">
    <property type="entry name" value="Phage_holin_LL-H"/>
</dbReference>
<evidence type="ECO:0008006" key="3">
    <source>
        <dbReference type="Google" id="ProtNLM"/>
    </source>
</evidence>
<proteinExistence type="predicted"/>
<organism evidence="2">
    <name type="scientific">bioreactor metagenome</name>
    <dbReference type="NCBI Taxonomy" id="1076179"/>
    <lineage>
        <taxon>unclassified sequences</taxon>
        <taxon>metagenomes</taxon>
        <taxon>ecological metagenomes</taxon>
    </lineage>
</organism>
<keyword evidence="1" id="KW-0472">Membrane</keyword>
<sequence>MKKILLILVSLMLVMLVSVSMAEGIAANIEAPAIDLTPIFQAVLGILAALITHKLIPWIQARTTAQQQEMLRAAVSVAVYAAEQLYGAGAGKEKLMYVKGQLAKKGYKVDVDEIEAAVRELTIAGK</sequence>
<evidence type="ECO:0000313" key="2">
    <source>
        <dbReference type="EMBL" id="MPN49872.1"/>
    </source>
</evidence>
<gene>
    <name evidence="2" type="ORF">SDC9_197496</name>
</gene>
<accession>A0A645IGA5</accession>
<dbReference type="Pfam" id="PF09682">
    <property type="entry name" value="Phage_holin_6_1"/>
    <property type="match status" value="1"/>
</dbReference>